<dbReference type="InterPro" id="IPR050097">
    <property type="entry name" value="Ferredoxin-NADP_redctase_2"/>
</dbReference>
<proteinExistence type="predicted"/>
<dbReference type="InterPro" id="IPR023753">
    <property type="entry name" value="FAD/NAD-binding_dom"/>
</dbReference>
<reference evidence="5 6" key="1">
    <citation type="submission" date="2016-11" db="EMBL/GenBank/DDBJ databases">
        <authorList>
            <person name="Jaros S."/>
            <person name="Januszkiewicz K."/>
            <person name="Wedrychowicz H."/>
        </authorList>
    </citation>
    <scope>NUCLEOTIDE SEQUENCE [LARGE SCALE GENOMIC DNA]</scope>
    <source>
        <strain evidence="5 6">DSM 21074</strain>
    </source>
</reference>
<dbReference type="Pfam" id="PF07992">
    <property type="entry name" value="Pyr_redox_2"/>
    <property type="match status" value="1"/>
</dbReference>
<dbReference type="OrthoDB" id="109585at2"/>
<dbReference type="InterPro" id="IPR001789">
    <property type="entry name" value="Sig_transdc_resp-reg_receiver"/>
</dbReference>
<dbReference type="SUPFAM" id="SSF51905">
    <property type="entry name" value="FAD/NAD(P)-binding domain"/>
    <property type="match status" value="1"/>
</dbReference>
<feature type="domain" description="Response regulatory" evidence="4">
    <location>
        <begin position="6"/>
        <end position="129"/>
    </location>
</feature>
<dbReference type="InterPro" id="IPR011006">
    <property type="entry name" value="CheY-like_superfamily"/>
</dbReference>
<dbReference type="PANTHER" id="PTHR48105">
    <property type="entry name" value="THIOREDOXIN REDUCTASE 1-RELATED-RELATED"/>
    <property type="match status" value="1"/>
</dbReference>
<dbReference type="GO" id="GO:0000160">
    <property type="term" value="P:phosphorelay signal transduction system"/>
    <property type="evidence" value="ECO:0007669"/>
    <property type="project" value="InterPro"/>
</dbReference>
<evidence type="ECO:0000256" key="2">
    <source>
        <dbReference type="ARBA" id="ARBA00023002"/>
    </source>
</evidence>
<dbReference type="RefSeq" id="WP_073105567.1">
    <property type="nucleotide sequence ID" value="NZ_FQYN01000001.1"/>
</dbReference>
<dbReference type="EMBL" id="FQYN01000001">
    <property type="protein sequence ID" value="SHI41793.1"/>
    <property type="molecule type" value="Genomic_DNA"/>
</dbReference>
<keyword evidence="2" id="KW-0560">Oxidoreductase</keyword>
<gene>
    <name evidence="5" type="ORF">SAMN02745146_0819</name>
</gene>
<sequence>MEKKPVLLTVDDDLQVLGAIDRDLRTEFRRDYRVLRASSGAEALDTLRELKRREEPLALILADQRMPGMEGVELLEQARTIYPDAKRVLLTAYADTEAAIRAINNARLDHYLMKPWDPPQQLLYPTLHDLLNAWQAQHRPRFQGVRLIGFQWSPLSHDLKDLLAGYLVAFQWLDFETNPEAKLLLATTGFTAADLPVVVNAEGQALAHPDRTALLEQLGLTAQPAEALYDVVVVGAGPSGLASAVYGASEGLKTLIIERQTPGGQAGTSSRIENYLGFPTGLSGAELAHRAWAQAVRLGAEFLPEEVTGICVQDGYKVLTLSSGTEVRTRAVVLTTGVSYRKLDVPGIDQLSGAGVYYGAARTEARSCDQQDVYIVGGGNSAGQAAMYLASYARRVFIVIRGASLAASMSAYLIEQLAQTANVEILPGSQVTAVRGQDHLEEVVLDNHGQAEVRPARALFVFIGARPSTEWLCHTVLCDGKGYLLTGRDLVTDPRYPTAWKHNREPYLLETCVPGIFAAGDSRAGAMARVASAVGEGSMAIKFVHQYLDE</sequence>
<organism evidence="5 6">
    <name type="scientific">Hymenobacter daecheongensis DSM 21074</name>
    <dbReference type="NCBI Taxonomy" id="1121955"/>
    <lineage>
        <taxon>Bacteria</taxon>
        <taxon>Pseudomonadati</taxon>
        <taxon>Bacteroidota</taxon>
        <taxon>Cytophagia</taxon>
        <taxon>Cytophagales</taxon>
        <taxon>Hymenobacteraceae</taxon>
        <taxon>Hymenobacter</taxon>
    </lineage>
</organism>
<dbReference type="Gene3D" id="3.40.50.2300">
    <property type="match status" value="1"/>
</dbReference>
<dbReference type="GO" id="GO:0016491">
    <property type="term" value="F:oxidoreductase activity"/>
    <property type="evidence" value="ECO:0007669"/>
    <property type="project" value="UniProtKB-KW"/>
</dbReference>
<dbReference type="PROSITE" id="PS50110">
    <property type="entry name" value="RESPONSE_REGULATORY"/>
    <property type="match status" value="1"/>
</dbReference>
<accession>A0A1M6AZZ1</accession>
<evidence type="ECO:0000259" key="4">
    <source>
        <dbReference type="PROSITE" id="PS50110"/>
    </source>
</evidence>
<keyword evidence="3" id="KW-0597">Phosphoprotein</keyword>
<evidence type="ECO:0000256" key="1">
    <source>
        <dbReference type="ARBA" id="ARBA00022630"/>
    </source>
</evidence>
<dbReference type="SUPFAM" id="SSF52172">
    <property type="entry name" value="CheY-like"/>
    <property type="match status" value="1"/>
</dbReference>
<dbReference type="PRINTS" id="PR00368">
    <property type="entry name" value="FADPNR"/>
</dbReference>
<name>A0A1M6AZZ1_9BACT</name>
<evidence type="ECO:0000313" key="5">
    <source>
        <dbReference type="EMBL" id="SHI41793.1"/>
    </source>
</evidence>
<keyword evidence="6" id="KW-1185">Reference proteome</keyword>
<keyword evidence="1" id="KW-0285">Flavoprotein</keyword>
<dbReference type="InterPro" id="IPR036188">
    <property type="entry name" value="FAD/NAD-bd_sf"/>
</dbReference>
<dbReference type="SMART" id="SM00448">
    <property type="entry name" value="REC"/>
    <property type="match status" value="1"/>
</dbReference>
<feature type="modified residue" description="4-aspartylphosphate" evidence="3">
    <location>
        <position position="63"/>
    </location>
</feature>
<protein>
    <submittedName>
        <fullName evidence="5">Thioredoxin reductase (NADPH)</fullName>
    </submittedName>
</protein>
<dbReference type="Gene3D" id="3.50.50.60">
    <property type="entry name" value="FAD/NAD(P)-binding domain"/>
    <property type="match status" value="2"/>
</dbReference>
<dbReference type="Pfam" id="PF00072">
    <property type="entry name" value="Response_reg"/>
    <property type="match status" value="1"/>
</dbReference>
<dbReference type="Proteomes" id="UP000184418">
    <property type="component" value="Unassembled WGS sequence"/>
</dbReference>
<evidence type="ECO:0000256" key="3">
    <source>
        <dbReference type="PROSITE-ProRule" id="PRU00169"/>
    </source>
</evidence>
<dbReference type="STRING" id="1121955.SAMN02745146_0819"/>
<evidence type="ECO:0000313" key="6">
    <source>
        <dbReference type="Proteomes" id="UP000184418"/>
    </source>
</evidence>
<dbReference type="PRINTS" id="PR00469">
    <property type="entry name" value="PNDRDTASEII"/>
</dbReference>
<dbReference type="AlphaFoldDB" id="A0A1M6AZZ1"/>